<dbReference type="Proteomes" id="UP000070700">
    <property type="component" value="Unassembled WGS sequence"/>
</dbReference>
<organism evidence="1 2">
    <name type="scientific">Mollisia scopiformis</name>
    <name type="common">Conifer needle endophyte fungus</name>
    <name type="synonym">Phialocephala scopiformis</name>
    <dbReference type="NCBI Taxonomy" id="149040"/>
    <lineage>
        <taxon>Eukaryota</taxon>
        <taxon>Fungi</taxon>
        <taxon>Dikarya</taxon>
        <taxon>Ascomycota</taxon>
        <taxon>Pezizomycotina</taxon>
        <taxon>Leotiomycetes</taxon>
        <taxon>Helotiales</taxon>
        <taxon>Mollisiaceae</taxon>
        <taxon>Mollisia</taxon>
    </lineage>
</organism>
<dbReference type="EMBL" id="KQ947428">
    <property type="protein sequence ID" value="KUJ10872.1"/>
    <property type="molecule type" value="Genomic_DNA"/>
</dbReference>
<sequence>MIVFSKYHTQASIFRSIPDSSELSSIHHWNWTFWQQFDPTRTLPNGPRWLDLAGFRQKDGFAWERFREWKQRCRGIGERPRQAWHGNFKQFWETEESDWDTVTGSWTGEWVKYTGDLNLTDVRNAKHRARDLLGDGGQVTVQFHDMVAVETEVFITTDMESELGYYGEISPNRGVRLVREVSASIAIRGDNTSSDDDVTVNVYGVHWPRIGALLMTTTSVNFAGIFGLPQLGLDWEYFVTSRKLLNETIGKTPAGINATLSEWADPKKTYPGAKSRTSTCQYVVYIQMHPFEKRNMRINISEIHGDYRECCFYDKVTQLGETESPMSVAVFSPDCGVYYGDEGAEVVLLVD</sequence>
<gene>
    <name evidence="1" type="ORF">LY89DRAFT_759801</name>
</gene>
<dbReference type="InParanoid" id="A0A194WTD6"/>
<dbReference type="STRING" id="149040.A0A194WTD6"/>
<dbReference type="OrthoDB" id="9984778at2759"/>
<evidence type="ECO:0000313" key="2">
    <source>
        <dbReference type="Proteomes" id="UP000070700"/>
    </source>
</evidence>
<dbReference type="AlphaFoldDB" id="A0A194WTD6"/>
<dbReference type="KEGG" id="psco:LY89DRAFT_759801"/>
<dbReference type="RefSeq" id="XP_018065227.1">
    <property type="nucleotide sequence ID" value="XM_018221479.1"/>
</dbReference>
<proteinExistence type="predicted"/>
<dbReference type="GeneID" id="28831205"/>
<accession>A0A194WTD6</accession>
<reference evidence="1 2" key="1">
    <citation type="submission" date="2015-10" db="EMBL/GenBank/DDBJ databases">
        <title>Full genome of DAOMC 229536 Phialocephala scopiformis, a fungal endophyte of spruce producing the potent anti-insectan compound rugulosin.</title>
        <authorList>
            <consortium name="DOE Joint Genome Institute"/>
            <person name="Walker A.K."/>
            <person name="Frasz S.L."/>
            <person name="Seifert K.A."/>
            <person name="Miller J.D."/>
            <person name="Mondo S.J."/>
            <person name="Labutti K."/>
            <person name="Lipzen A."/>
            <person name="Dockter R."/>
            <person name="Kennedy M."/>
            <person name="Grigoriev I.V."/>
            <person name="Spatafora J.W."/>
        </authorList>
    </citation>
    <scope>NUCLEOTIDE SEQUENCE [LARGE SCALE GENOMIC DNA]</scope>
    <source>
        <strain evidence="1 2">CBS 120377</strain>
    </source>
</reference>
<keyword evidence="2" id="KW-1185">Reference proteome</keyword>
<evidence type="ECO:0000313" key="1">
    <source>
        <dbReference type="EMBL" id="KUJ10872.1"/>
    </source>
</evidence>
<name>A0A194WTD6_MOLSC</name>
<protein>
    <submittedName>
        <fullName evidence="1">Uncharacterized protein</fullName>
    </submittedName>
</protein>